<gene>
    <name evidence="1" type="ORF">HMPREF9473_01834</name>
</gene>
<comment type="caution">
    <text evidence="1">The sequence shown here is derived from an EMBL/GenBank/DDBJ whole genome shotgun (WGS) entry which is preliminary data.</text>
</comment>
<sequence length="666" mass="75453">MKGTDTFLSERKCSVYDMLPEKSKMQKYNRNKNQQKRFKPMLQMNVVQRKLPGYPKNARELMKMQIELQEKSEDEIAAEVLRVNPDDEGAYTTVGFEHEFAKFKEDQTNPLHGKEHVELAKSDITLGQTGLPFILETDYDDTIELVGAPLIIPTPKEYPVPFADDVNKVDFYIQSALMSISGAEDFKGMKQAFLVYMGLCFENETAEAIDDLSIHFGAMGGKIAPQVNFATSAVVYDAAKEVSLDKSQGDTIKKYLDKEDRYRAKIDEISGADIAPNVKIFLKELAKNLGFTDFAGYLAEYNKMKGSNKSGVELWRAGLLISLVKDTNTFWLKDTIFNFGMGLLTPEEWQTVLDICKKMKDAPDFMDCVEPIKKLIQKIELLTMNGYKLPYERPHVEYGQHDPEYLGARQDTYVSLDGNKKAPQFKDTTLHLVEARGLGGKYEAGDLFHKVEEHLLELSPLQFRDTPSGLDMEIKYVKRENAIIISTSSSNPPVIHESKSISSSNLYLSKIRYDDLGDGDGDGDRTAINIPTGPASSYTIELKGDQTSQFRSFMNRLTAVNSYQSIPPLQSQSTPLGFDMEMRYVREENAVVIHTSPQNPFLRSKIKKFTLPELKNSKIECEDFEDDGSKMITIITDSETPYIITLNRDSASQFQYFIYRLLEITS</sequence>
<proteinExistence type="predicted"/>
<dbReference type="AlphaFoldDB" id="G5IEA7"/>
<accession>G5IEA7</accession>
<dbReference type="EMBL" id="ADLN01000033">
    <property type="protein sequence ID" value="EHI60162.1"/>
    <property type="molecule type" value="Genomic_DNA"/>
</dbReference>
<keyword evidence="2" id="KW-1185">Reference proteome</keyword>
<reference evidence="1 2" key="1">
    <citation type="submission" date="2011-08" db="EMBL/GenBank/DDBJ databases">
        <title>The Genome Sequence of Clostridium hathewayi WAL-18680.</title>
        <authorList>
            <consortium name="The Broad Institute Genome Sequencing Platform"/>
            <person name="Earl A."/>
            <person name="Ward D."/>
            <person name="Feldgarden M."/>
            <person name="Gevers D."/>
            <person name="Finegold S.M."/>
            <person name="Summanen P.H."/>
            <person name="Molitoris D.R."/>
            <person name="Song M."/>
            <person name="Daigneault M."/>
            <person name="Allen-Vercoe E."/>
            <person name="Young S.K."/>
            <person name="Zeng Q."/>
            <person name="Gargeya S."/>
            <person name="Fitzgerald M."/>
            <person name="Haas B."/>
            <person name="Abouelleil A."/>
            <person name="Alvarado L."/>
            <person name="Arachchi H.M."/>
            <person name="Berlin A."/>
            <person name="Brown A."/>
            <person name="Chapman S.B."/>
            <person name="Chen Z."/>
            <person name="Dunbar C."/>
            <person name="Freedman E."/>
            <person name="Gearin G."/>
            <person name="Gellesch M."/>
            <person name="Goldberg J."/>
            <person name="Griggs A."/>
            <person name="Gujja S."/>
            <person name="Heiman D."/>
            <person name="Howarth C."/>
            <person name="Larson L."/>
            <person name="Lui A."/>
            <person name="MacDonald P.J.P."/>
            <person name="Montmayeur A."/>
            <person name="Murphy C."/>
            <person name="Neiman D."/>
            <person name="Pearson M."/>
            <person name="Priest M."/>
            <person name="Roberts A."/>
            <person name="Saif S."/>
            <person name="Shea T."/>
            <person name="Shenoy N."/>
            <person name="Sisk P."/>
            <person name="Stolte C."/>
            <person name="Sykes S."/>
            <person name="Wortman J."/>
            <person name="Nusbaum C."/>
            <person name="Birren B."/>
        </authorList>
    </citation>
    <scope>NUCLEOTIDE SEQUENCE [LARGE SCALE GENOMIC DNA]</scope>
    <source>
        <strain evidence="1 2">WAL-18680</strain>
    </source>
</reference>
<evidence type="ECO:0000313" key="2">
    <source>
        <dbReference type="Proteomes" id="UP000005384"/>
    </source>
</evidence>
<protein>
    <submittedName>
        <fullName evidence="1">Uncharacterized protein</fullName>
    </submittedName>
</protein>
<dbReference type="PATRIC" id="fig|742737.3.peg.1860"/>
<dbReference type="Proteomes" id="UP000005384">
    <property type="component" value="Unassembled WGS sequence"/>
</dbReference>
<name>G5IEA7_9FIRM</name>
<dbReference type="HOGENOM" id="CLU_412052_0_0_9"/>
<organism evidence="1 2">
    <name type="scientific">Hungatella hathewayi WAL-18680</name>
    <dbReference type="NCBI Taxonomy" id="742737"/>
    <lineage>
        <taxon>Bacteria</taxon>
        <taxon>Bacillati</taxon>
        <taxon>Bacillota</taxon>
        <taxon>Clostridia</taxon>
        <taxon>Lachnospirales</taxon>
        <taxon>Lachnospiraceae</taxon>
        <taxon>Hungatella</taxon>
    </lineage>
</organism>
<evidence type="ECO:0000313" key="1">
    <source>
        <dbReference type="EMBL" id="EHI60162.1"/>
    </source>
</evidence>